<evidence type="ECO:0000256" key="1">
    <source>
        <dbReference type="ARBA" id="ARBA00002388"/>
    </source>
</evidence>
<evidence type="ECO:0000256" key="3">
    <source>
        <dbReference type="ARBA" id="ARBA00023235"/>
    </source>
</evidence>
<comment type="catalytic activity">
    <reaction evidence="4">
        <text>[protein]-peptidylproline (omega=180) = [protein]-peptidylproline (omega=0)</text>
        <dbReference type="Rhea" id="RHEA:16237"/>
        <dbReference type="Rhea" id="RHEA-COMP:10747"/>
        <dbReference type="Rhea" id="RHEA-COMP:10748"/>
        <dbReference type="ChEBI" id="CHEBI:83833"/>
        <dbReference type="ChEBI" id="CHEBI:83834"/>
        <dbReference type="EC" id="5.2.1.8"/>
    </reaction>
</comment>
<comment type="similarity">
    <text evidence="4">Belongs to the cyclophilin-type PPIase family.</text>
</comment>
<dbReference type="InterPro" id="IPR002130">
    <property type="entry name" value="Cyclophilin-type_PPIase_dom"/>
</dbReference>
<reference evidence="8" key="1">
    <citation type="submission" date="2020-10" db="EMBL/GenBank/DDBJ databases">
        <authorList>
            <person name="Gilroy R."/>
        </authorList>
    </citation>
    <scope>NUCLEOTIDE SEQUENCE</scope>
    <source>
        <strain evidence="8">ChiGjej2B2-12916</strain>
    </source>
</reference>
<dbReference type="PANTHER" id="PTHR45625">
    <property type="entry name" value="PEPTIDYL-PROLYL CIS-TRANS ISOMERASE-RELATED"/>
    <property type="match status" value="1"/>
</dbReference>
<dbReference type="PANTHER" id="PTHR45625:SF4">
    <property type="entry name" value="PEPTIDYLPROLYL ISOMERASE DOMAIN AND WD REPEAT-CONTAINING PROTEIN 1"/>
    <property type="match status" value="1"/>
</dbReference>
<dbReference type="GO" id="GO:0003755">
    <property type="term" value="F:peptidyl-prolyl cis-trans isomerase activity"/>
    <property type="evidence" value="ECO:0007669"/>
    <property type="project" value="UniProtKB-UniRule"/>
</dbReference>
<dbReference type="InterPro" id="IPR020892">
    <property type="entry name" value="Cyclophilin-type_PPIase_CS"/>
</dbReference>
<keyword evidence="3 4" id="KW-0413">Isomerase</keyword>
<keyword evidence="2 4" id="KW-0697">Rotamase</keyword>
<dbReference type="InterPro" id="IPR044666">
    <property type="entry name" value="Cyclophilin_A-like"/>
</dbReference>
<comment type="function">
    <text evidence="1 4">PPIases accelerate the folding of proteins. It catalyzes the cis-trans isomerization of proline imidic peptide bonds in oligopeptides.</text>
</comment>
<dbReference type="EMBL" id="DVFO01000019">
    <property type="protein sequence ID" value="HIQ60375.1"/>
    <property type="molecule type" value="Genomic_DNA"/>
</dbReference>
<dbReference type="SUPFAM" id="SSF50891">
    <property type="entry name" value="Cyclophilin-like"/>
    <property type="match status" value="1"/>
</dbReference>
<keyword evidence="6" id="KW-0812">Transmembrane</keyword>
<dbReference type="InterPro" id="IPR029000">
    <property type="entry name" value="Cyclophilin-like_dom_sf"/>
</dbReference>
<sequence>MNPLVWGIGAIVVVAILIIAAVVLTQKAPSTTSGAQNSANPTVTTSADTYTPPALEEDVTYTARIDVKDYGTITVELDQSAAPITCANFVELANSGFYNGLTFHRIMDGFMIQGGDPEGNGTGGSEHEIVGEFSSNGWDNPLSHKRGTISMARSNDPNSASSQFFIVHEDSTFLDPDYAAFGTVTEGMDVVDAICKDAQPTDGNGAIPASEQPVINSVTILTNK</sequence>
<evidence type="ECO:0000256" key="5">
    <source>
        <dbReference type="SAM" id="MobiDB-lite"/>
    </source>
</evidence>
<name>A0A9D0YSR3_9FIRM</name>
<reference evidence="8" key="2">
    <citation type="journal article" date="2021" name="PeerJ">
        <title>Extensive microbial diversity within the chicken gut microbiome revealed by metagenomics and culture.</title>
        <authorList>
            <person name="Gilroy R."/>
            <person name="Ravi A."/>
            <person name="Getino M."/>
            <person name="Pursley I."/>
            <person name="Horton D.L."/>
            <person name="Alikhan N.F."/>
            <person name="Baker D."/>
            <person name="Gharbi K."/>
            <person name="Hall N."/>
            <person name="Watson M."/>
            <person name="Adriaenssens E.M."/>
            <person name="Foster-Nyarko E."/>
            <person name="Jarju S."/>
            <person name="Secka A."/>
            <person name="Antonio M."/>
            <person name="Oren A."/>
            <person name="Chaudhuri R.R."/>
            <person name="La Ragione R."/>
            <person name="Hildebrand F."/>
            <person name="Pallen M.J."/>
        </authorList>
    </citation>
    <scope>NUCLEOTIDE SEQUENCE</scope>
    <source>
        <strain evidence="8">ChiGjej2B2-12916</strain>
    </source>
</reference>
<keyword evidence="6" id="KW-1133">Transmembrane helix</keyword>
<gene>
    <name evidence="8" type="ORF">IAD31_02105</name>
</gene>
<dbReference type="CDD" id="cd00317">
    <property type="entry name" value="cyclophilin"/>
    <property type="match status" value="1"/>
</dbReference>
<evidence type="ECO:0000256" key="6">
    <source>
        <dbReference type="SAM" id="Phobius"/>
    </source>
</evidence>
<dbReference type="EC" id="5.2.1.8" evidence="4"/>
<feature type="compositionally biased region" description="Polar residues" evidence="5">
    <location>
        <begin position="30"/>
        <end position="49"/>
    </location>
</feature>
<dbReference type="GO" id="GO:0006457">
    <property type="term" value="P:protein folding"/>
    <property type="evidence" value="ECO:0007669"/>
    <property type="project" value="InterPro"/>
</dbReference>
<feature type="transmembrane region" description="Helical" evidence="6">
    <location>
        <begin position="6"/>
        <end position="24"/>
    </location>
</feature>
<accession>A0A9D0YSR3</accession>
<evidence type="ECO:0000313" key="9">
    <source>
        <dbReference type="Proteomes" id="UP000886879"/>
    </source>
</evidence>
<dbReference type="Pfam" id="PF00160">
    <property type="entry name" value="Pro_isomerase"/>
    <property type="match status" value="1"/>
</dbReference>
<protein>
    <recommendedName>
        <fullName evidence="4">Peptidyl-prolyl cis-trans isomerase</fullName>
        <shortName evidence="4">PPIase</shortName>
        <ecNumber evidence="4">5.2.1.8</ecNumber>
    </recommendedName>
</protein>
<evidence type="ECO:0000259" key="7">
    <source>
        <dbReference type="PROSITE" id="PS50072"/>
    </source>
</evidence>
<proteinExistence type="inferred from homology"/>
<organism evidence="8 9">
    <name type="scientific">Candidatus Enterenecus faecium</name>
    <dbReference type="NCBI Taxonomy" id="2840780"/>
    <lineage>
        <taxon>Bacteria</taxon>
        <taxon>Bacillati</taxon>
        <taxon>Bacillota</taxon>
        <taxon>Clostridia</taxon>
        <taxon>Eubacteriales</taxon>
        <taxon>Candidatus Enterenecus</taxon>
    </lineage>
</organism>
<comment type="caution">
    <text evidence="8">The sequence shown here is derived from an EMBL/GenBank/DDBJ whole genome shotgun (WGS) entry which is preliminary data.</text>
</comment>
<evidence type="ECO:0000256" key="2">
    <source>
        <dbReference type="ARBA" id="ARBA00023110"/>
    </source>
</evidence>
<dbReference type="Proteomes" id="UP000886879">
    <property type="component" value="Unassembled WGS sequence"/>
</dbReference>
<dbReference type="AlphaFoldDB" id="A0A9D0YSR3"/>
<dbReference type="PROSITE" id="PS50072">
    <property type="entry name" value="CSA_PPIASE_2"/>
    <property type="match status" value="1"/>
</dbReference>
<evidence type="ECO:0000256" key="4">
    <source>
        <dbReference type="RuleBase" id="RU363019"/>
    </source>
</evidence>
<feature type="domain" description="PPIase cyclophilin-type" evidence="7">
    <location>
        <begin position="60"/>
        <end position="219"/>
    </location>
</feature>
<keyword evidence="6" id="KW-0472">Membrane</keyword>
<dbReference type="Gene3D" id="2.40.100.10">
    <property type="entry name" value="Cyclophilin-like"/>
    <property type="match status" value="1"/>
</dbReference>
<evidence type="ECO:0000313" key="8">
    <source>
        <dbReference type="EMBL" id="HIQ60375.1"/>
    </source>
</evidence>
<feature type="region of interest" description="Disordered" evidence="5">
    <location>
        <begin position="30"/>
        <end position="51"/>
    </location>
</feature>
<dbReference type="PROSITE" id="PS00170">
    <property type="entry name" value="CSA_PPIASE_1"/>
    <property type="match status" value="1"/>
</dbReference>
<dbReference type="PRINTS" id="PR00153">
    <property type="entry name" value="CSAPPISMRASE"/>
</dbReference>